<dbReference type="EMBL" id="RBNI01003028">
    <property type="protein sequence ID" value="RUP48719.1"/>
    <property type="molecule type" value="Genomic_DNA"/>
</dbReference>
<evidence type="ECO:0000259" key="1">
    <source>
        <dbReference type="PROSITE" id="PS50181"/>
    </source>
</evidence>
<dbReference type="InterPro" id="IPR032675">
    <property type="entry name" value="LRR_dom_sf"/>
</dbReference>
<dbReference type="PROSITE" id="PS50181">
    <property type="entry name" value="FBOX"/>
    <property type="match status" value="1"/>
</dbReference>
<dbReference type="AlphaFoldDB" id="A0A433DD16"/>
<protein>
    <recommendedName>
        <fullName evidence="1">F-box domain-containing protein</fullName>
    </recommendedName>
</protein>
<organism evidence="2 3">
    <name type="scientific">Jimgerdemannia flammicorona</name>
    <dbReference type="NCBI Taxonomy" id="994334"/>
    <lineage>
        <taxon>Eukaryota</taxon>
        <taxon>Fungi</taxon>
        <taxon>Fungi incertae sedis</taxon>
        <taxon>Mucoromycota</taxon>
        <taxon>Mucoromycotina</taxon>
        <taxon>Endogonomycetes</taxon>
        <taxon>Endogonales</taxon>
        <taxon>Endogonaceae</taxon>
        <taxon>Jimgerdemannia</taxon>
    </lineage>
</organism>
<feature type="domain" description="F-box" evidence="1">
    <location>
        <begin position="13"/>
        <end position="60"/>
    </location>
</feature>
<dbReference type="SMART" id="SM00256">
    <property type="entry name" value="FBOX"/>
    <property type="match status" value="1"/>
</dbReference>
<reference evidence="2 3" key="1">
    <citation type="journal article" date="2018" name="New Phytol.">
        <title>Phylogenomics of Endogonaceae and evolution of mycorrhizas within Mucoromycota.</title>
        <authorList>
            <person name="Chang Y."/>
            <person name="Desiro A."/>
            <person name="Na H."/>
            <person name="Sandor L."/>
            <person name="Lipzen A."/>
            <person name="Clum A."/>
            <person name="Barry K."/>
            <person name="Grigoriev I.V."/>
            <person name="Martin F.M."/>
            <person name="Stajich J.E."/>
            <person name="Smith M.E."/>
            <person name="Bonito G."/>
            <person name="Spatafora J.W."/>
        </authorList>
    </citation>
    <scope>NUCLEOTIDE SEQUENCE [LARGE SCALE GENOMIC DNA]</scope>
    <source>
        <strain evidence="2 3">GMNB39</strain>
    </source>
</reference>
<dbReference type="Gene3D" id="3.80.10.10">
    <property type="entry name" value="Ribonuclease Inhibitor"/>
    <property type="match status" value="1"/>
</dbReference>
<dbReference type="OrthoDB" id="2366918at2759"/>
<evidence type="ECO:0000313" key="2">
    <source>
        <dbReference type="EMBL" id="RUP48719.1"/>
    </source>
</evidence>
<dbReference type="InterPro" id="IPR036047">
    <property type="entry name" value="F-box-like_dom_sf"/>
</dbReference>
<comment type="caution">
    <text evidence="2">The sequence shown here is derived from an EMBL/GenBank/DDBJ whole genome shotgun (WGS) entry which is preliminary data.</text>
</comment>
<proteinExistence type="predicted"/>
<dbReference type="CDD" id="cd22140">
    <property type="entry name" value="F-box_D3-like"/>
    <property type="match status" value="1"/>
</dbReference>
<dbReference type="Proteomes" id="UP000268093">
    <property type="component" value="Unassembled WGS sequence"/>
</dbReference>
<sequence length="249" mass="28593">MSLDLFPMGPPTNPSLRSLSAETLIQVMSYLPLRARVNLSSTCKQLNHLTYNSPNLWRNILFPKGDPKINDAVVATLVRRITRCDAVKELRLDGVAVSEQGVLLLLDHFGHSVEHLDLSFHFDPFLLPHEQPVARFAMHLKIFSLTLGYHQKFDNMPPTFKEYSDNHLDFFNQTHHFHDRFLRTDMDSFVSYFEHYGLPTQLDDPPLPRLTSIRIMSHVPDGSTVHYLKKLRVLIAYLSGYDLARGKPA</sequence>
<keyword evidence="3" id="KW-1185">Reference proteome</keyword>
<dbReference type="InterPro" id="IPR001810">
    <property type="entry name" value="F-box_dom"/>
</dbReference>
<name>A0A433DD16_9FUNG</name>
<dbReference type="Pfam" id="PF12937">
    <property type="entry name" value="F-box-like"/>
    <property type="match status" value="1"/>
</dbReference>
<evidence type="ECO:0000313" key="3">
    <source>
        <dbReference type="Proteomes" id="UP000268093"/>
    </source>
</evidence>
<dbReference type="SUPFAM" id="SSF81383">
    <property type="entry name" value="F-box domain"/>
    <property type="match status" value="1"/>
</dbReference>
<gene>
    <name evidence="2" type="ORF">BC936DRAFT_144109</name>
</gene>
<accession>A0A433DD16</accession>